<sequence length="223" mass="24003">MLHILKSFAFCKIIGYGLRVTTSPALGRRDRKKLETRAALSAAALRLVAANGLEHVTVEQISEACDVSSRTFFNYFASKDEALIGGDSDIAQTLEMFRALPAGTSLVEALRLAFVPVILQMEDHRETISLRLRVIHDNPQLLPRLLATGVESEMAVAAAIADRLDLPADHPFPAVAAAVVGAAFRVALMRWATEDHPATLATLADEAFDVVASGLTPPTTKDS</sequence>
<dbReference type="InterPro" id="IPR050109">
    <property type="entry name" value="HTH-type_TetR-like_transc_reg"/>
</dbReference>
<evidence type="ECO:0000256" key="3">
    <source>
        <dbReference type="ARBA" id="ARBA00023163"/>
    </source>
</evidence>
<dbReference type="InterPro" id="IPR001647">
    <property type="entry name" value="HTH_TetR"/>
</dbReference>
<keyword evidence="1" id="KW-0805">Transcription regulation</keyword>
<evidence type="ECO:0000313" key="6">
    <source>
        <dbReference type="EMBL" id="REF95506.1"/>
    </source>
</evidence>
<keyword evidence="3" id="KW-0804">Transcription</keyword>
<dbReference type="Proteomes" id="UP000256913">
    <property type="component" value="Unassembled WGS sequence"/>
</dbReference>
<organism evidence="6 7">
    <name type="scientific">Asanoa ferruginea</name>
    <dbReference type="NCBI Taxonomy" id="53367"/>
    <lineage>
        <taxon>Bacteria</taxon>
        <taxon>Bacillati</taxon>
        <taxon>Actinomycetota</taxon>
        <taxon>Actinomycetes</taxon>
        <taxon>Micromonosporales</taxon>
        <taxon>Micromonosporaceae</taxon>
        <taxon>Asanoa</taxon>
    </lineage>
</organism>
<comment type="caution">
    <text evidence="6">The sequence shown here is derived from an EMBL/GenBank/DDBJ whole genome shotgun (WGS) entry which is preliminary data.</text>
</comment>
<dbReference type="PANTHER" id="PTHR30055:SF238">
    <property type="entry name" value="MYCOFACTOCIN BIOSYNTHESIS TRANSCRIPTIONAL REGULATOR MFTR-RELATED"/>
    <property type="match status" value="1"/>
</dbReference>
<dbReference type="Gene3D" id="1.10.10.60">
    <property type="entry name" value="Homeodomain-like"/>
    <property type="match status" value="1"/>
</dbReference>
<dbReference type="AlphaFoldDB" id="A0A3D9ZDM0"/>
<evidence type="ECO:0000256" key="2">
    <source>
        <dbReference type="ARBA" id="ARBA00023125"/>
    </source>
</evidence>
<keyword evidence="2 4" id="KW-0238">DNA-binding</keyword>
<proteinExistence type="predicted"/>
<dbReference type="PROSITE" id="PS50977">
    <property type="entry name" value="HTH_TETR_2"/>
    <property type="match status" value="1"/>
</dbReference>
<dbReference type="GO" id="GO:0000976">
    <property type="term" value="F:transcription cis-regulatory region binding"/>
    <property type="evidence" value="ECO:0007669"/>
    <property type="project" value="TreeGrafter"/>
</dbReference>
<keyword evidence="7" id="KW-1185">Reference proteome</keyword>
<dbReference type="EMBL" id="QUMQ01000001">
    <property type="protein sequence ID" value="REF95506.1"/>
    <property type="molecule type" value="Genomic_DNA"/>
</dbReference>
<dbReference type="InterPro" id="IPR009057">
    <property type="entry name" value="Homeodomain-like_sf"/>
</dbReference>
<dbReference type="Gene3D" id="1.10.357.10">
    <property type="entry name" value="Tetracycline Repressor, domain 2"/>
    <property type="match status" value="1"/>
</dbReference>
<feature type="domain" description="HTH tetR-type" evidence="5">
    <location>
        <begin position="34"/>
        <end position="94"/>
    </location>
</feature>
<dbReference type="Pfam" id="PF17754">
    <property type="entry name" value="TetR_C_14"/>
    <property type="match status" value="1"/>
</dbReference>
<accession>A0A3D9ZDM0</accession>
<protein>
    <submittedName>
        <fullName evidence="6">TetR family transcriptional regulator</fullName>
    </submittedName>
</protein>
<dbReference type="InterPro" id="IPR041347">
    <property type="entry name" value="MftR_C"/>
</dbReference>
<name>A0A3D9ZDM0_9ACTN</name>
<dbReference type="PROSITE" id="PS01081">
    <property type="entry name" value="HTH_TETR_1"/>
    <property type="match status" value="1"/>
</dbReference>
<evidence type="ECO:0000256" key="1">
    <source>
        <dbReference type="ARBA" id="ARBA00023015"/>
    </source>
</evidence>
<feature type="DNA-binding region" description="H-T-H motif" evidence="4">
    <location>
        <begin position="57"/>
        <end position="76"/>
    </location>
</feature>
<dbReference type="SUPFAM" id="SSF46689">
    <property type="entry name" value="Homeodomain-like"/>
    <property type="match status" value="1"/>
</dbReference>
<dbReference type="PANTHER" id="PTHR30055">
    <property type="entry name" value="HTH-TYPE TRANSCRIPTIONAL REGULATOR RUTR"/>
    <property type="match status" value="1"/>
</dbReference>
<dbReference type="GO" id="GO:0003700">
    <property type="term" value="F:DNA-binding transcription factor activity"/>
    <property type="evidence" value="ECO:0007669"/>
    <property type="project" value="TreeGrafter"/>
</dbReference>
<evidence type="ECO:0000313" key="7">
    <source>
        <dbReference type="Proteomes" id="UP000256913"/>
    </source>
</evidence>
<dbReference type="InterPro" id="IPR023772">
    <property type="entry name" value="DNA-bd_HTH_TetR-type_CS"/>
</dbReference>
<dbReference type="Pfam" id="PF00440">
    <property type="entry name" value="TetR_N"/>
    <property type="match status" value="1"/>
</dbReference>
<gene>
    <name evidence="6" type="ORF">DFJ67_1464</name>
</gene>
<evidence type="ECO:0000259" key="5">
    <source>
        <dbReference type="PROSITE" id="PS50977"/>
    </source>
</evidence>
<evidence type="ECO:0000256" key="4">
    <source>
        <dbReference type="PROSITE-ProRule" id="PRU00335"/>
    </source>
</evidence>
<reference evidence="6 7" key="1">
    <citation type="submission" date="2018-08" db="EMBL/GenBank/DDBJ databases">
        <title>Sequencing the genomes of 1000 actinobacteria strains.</title>
        <authorList>
            <person name="Klenk H.-P."/>
        </authorList>
    </citation>
    <scope>NUCLEOTIDE SEQUENCE [LARGE SCALE GENOMIC DNA]</scope>
    <source>
        <strain evidence="6 7">DSM 44099</strain>
    </source>
</reference>